<keyword evidence="7" id="KW-1185">Reference proteome</keyword>
<evidence type="ECO:0000256" key="2">
    <source>
        <dbReference type="ARBA" id="ARBA00022737"/>
    </source>
</evidence>
<keyword evidence="3" id="KW-0863">Zinc-finger</keyword>
<sequence>MEEINRFFHEEHPLKLIDWEMILGIIGVDCCDDEGKSGGGAVGCDICEEPLSNGDSAYACIQCRFFVHKLCSQLPYTINLPSLYQHPLRIETFKNKDFGLTFCYVCSQRITRGFSYFVNEKDDKGVFTTCSNCCLVEFARKVEADAIKEEAKIKFEHKGHPQHPLTLKLRPGSFLCNACNAKDEGLFYECDNCDFWIHKSCATLAPTIHLPHHHPKHPLVLIFFPYQMCLKCTTITFYSKIDPRISAASEDVNSLLHFPMSEAFTNSLQLLHSENVARDDDETAEIYHWSHPDHPLILNVEEPQSNNIMPNFNSGEPIECAMRSPLSLAHRYCKGHEIPLTCPPVENHPEDFYCDICEEEMDPNLPLYHCHNHKSRSCFHLSCISRIDYCVS</sequence>
<dbReference type="PANTHER" id="PTHR32410:SF216">
    <property type="entry name" value="PHORBOL-ESTER_DAG-TYPE DOMAIN-CONTAINING PROTEIN"/>
    <property type="match status" value="1"/>
</dbReference>
<dbReference type="InterPro" id="IPR046349">
    <property type="entry name" value="C1-like_sf"/>
</dbReference>
<dbReference type="PANTHER" id="PTHR32410">
    <property type="entry name" value="CYSTEINE/HISTIDINE-RICH C1 DOMAIN FAMILY PROTEIN"/>
    <property type="match status" value="1"/>
</dbReference>
<evidence type="ECO:0000256" key="1">
    <source>
        <dbReference type="ARBA" id="ARBA00022723"/>
    </source>
</evidence>
<evidence type="ECO:0000313" key="7">
    <source>
        <dbReference type="Proteomes" id="UP001151760"/>
    </source>
</evidence>
<proteinExistence type="predicted"/>
<dbReference type="EMBL" id="BQNB010014160">
    <property type="protein sequence ID" value="GJT24750.1"/>
    <property type="molecule type" value="Genomic_DNA"/>
</dbReference>
<keyword evidence="1" id="KW-0479">Metal-binding</keyword>
<dbReference type="InterPro" id="IPR004146">
    <property type="entry name" value="DC1"/>
</dbReference>
<feature type="domain" description="Zinc finger PHD-type" evidence="5">
    <location>
        <begin position="43"/>
        <end position="107"/>
    </location>
</feature>
<dbReference type="Pfam" id="PF03107">
    <property type="entry name" value="C1_2"/>
    <property type="match status" value="1"/>
</dbReference>
<evidence type="ECO:0000259" key="5">
    <source>
        <dbReference type="SMART" id="SM00249"/>
    </source>
</evidence>
<dbReference type="Proteomes" id="UP001151760">
    <property type="component" value="Unassembled WGS sequence"/>
</dbReference>
<evidence type="ECO:0000256" key="4">
    <source>
        <dbReference type="ARBA" id="ARBA00022833"/>
    </source>
</evidence>
<reference evidence="6" key="2">
    <citation type="submission" date="2022-01" db="EMBL/GenBank/DDBJ databases">
        <authorList>
            <person name="Yamashiro T."/>
            <person name="Shiraishi A."/>
            <person name="Satake H."/>
            <person name="Nakayama K."/>
        </authorList>
    </citation>
    <scope>NUCLEOTIDE SEQUENCE</scope>
</reference>
<feature type="domain" description="Zinc finger PHD-type" evidence="5">
    <location>
        <begin position="175"/>
        <end position="233"/>
    </location>
</feature>
<dbReference type="SMART" id="SM00249">
    <property type="entry name" value="PHD"/>
    <property type="match status" value="2"/>
</dbReference>
<dbReference type="InterPro" id="IPR053192">
    <property type="entry name" value="Vacuole_Formation_Reg"/>
</dbReference>
<keyword evidence="2" id="KW-0677">Repeat</keyword>
<reference evidence="6" key="1">
    <citation type="journal article" date="2022" name="Int. J. Mol. Sci.">
        <title>Draft Genome of Tanacetum Coccineum: Genomic Comparison of Closely Related Tanacetum-Family Plants.</title>
        <authorList>
            <person name="Yamashiro T."/>
            <person name="Shiraishi A."/>
            <person name="Nakayama K."/>
            <person name="Satake H."/>
        </authorList>
    </citation>
    <scope>NUCLEOTIDE SEQUENCE</scope>
</reference>
<name>A0ABQ5CCH7_9ASTR</name>
<organism evidence="6 7">
    <name type="scientific">Tanacetum coccineum</name>
    <dbReference type="NCBI Taxonomy" id="301880"/>
    <lineage>
        <taxon>Eukaryota</taxon>
        <taxon>Viridiplantae</taxon>
        <taxon>Streptophyta</taxon>
        <taxon>Embryophyta</taxon>
        <taxon>Tracheophyta</taxon>
        <taxon>Spermatophyta</taxon>
        <taxon>Magnoliopsida</taxon>
        <taxon>eudicotyledons</taxon>
        <taxon>Gunneridae</taxon>
        <taxon>Pentapetalae</taxon>
        <taxon>asterids</taxon>
        <taxon>campanulids</taxon>
        <taxon>Asterales</taxon>
        <taxon>Asteraceae</taxon>
        <taxon>Asteroideae</taxon>
        <taxon>Anthemideae</taxon>
        <taxon>Anthemidinae</taxon>
        <taxon>Tanacetum</taxon>
    </lineage>
</organism>
<dbReference type="InterPro" id="IPR001965">
    <property type="entry name" value="Znf_PHD"/>
</dbReference>
<evidence type="ECO:0000256" key="3">
    <source>
        <dbReference type="ARBA" id="ARBA00022771"/>
    </source>
</evidence>
<comment type="caution">
    <text evidence="6">The sequence shown here is derived from an EMBL/GenBank/DDBJ whole genome shotgun (WGS) entry which is preliminary data.</text>
</comment>
<dbReference type="SUPFAM" id="SSF57889">
    <property type="entry name" value="Cysteine-rich domain"/>
    <property type="match status" value="2"/>
</dbReference>
<protein>
    <submittedName>
        <fullName evidence="6">C1-like protein</fullName>
    </submittedName>
</protein>
<keyword evidence="4" id="KW-0862">Zinc</keyword>
<evidence type="ECO:0000313" key="6">
    <source>
        <dbReference type="EMBL" id="GJT24750.1"/>
    </source>
</evidence>
<accession>A0ABQ5CCH7</accession>
<gene>
    <name evidence="6" type="ORF">Tco_0894687</name>
</gene>